<gene>
    <name evidence="7" type="ORF">DLJ48_08275</name>
    <name evidence="6" type="ORF">EVC35_02275</name>
</gene>
<dbReference type="Pfam" id="PF08544">
    <property type="entry name" value="GHMP_kinases_C"/>
    <property type="match status" value="1"/>
</dbReference>
<dbReference type="SUPFAM" id="SSF55060">
    <property type="entry name" value="GHMP Kinase, C-terminal domain"/>
    <property type="match status" value="1"/>
</dbReference>
<evidence type="ECO:0000259" key="5">
    <source>
        <dbReference type="Pfam" id="PF08544"/>
    </source>
</evidence>
<dbReference type="InterPro" id="IPR020568">
    <property type="entry name" value="Ribosomal_Su5_D2-typ_SF"/>
</dbReference>
<keyword evidence="3 6" id="KW-0418">Kinase</keyword>
<dbReference type="GO" id="GO:0005524">
    <property type="term" value="F:ATP binding"/>
    <property type="evidence" value="ECO:0007669"/>
    <property type="project" value="InterPro"/>
</dbReference>
<reference evidence="6" key="2">
    <citation type="submission" date="2019-01" db="EMBL/GenBank/DDBJ databases">
        <title>Oenococcus sicerae UCMA17102.</title>
        <authorList>
            <person name="Cousin F.J."/>
            <person name="Le Guellec R."/>
            <person name="Cretenet M."/>
        </authorList>
    </citation>
    <scope>NUCLEOTIDE SEQUENCE</scope>
    <source>
        <strain evidence="6">UCMA17102</strain>
    </source>
</reference>
<evidence type="ECO:0000313" key="7">
    <source>
        <dbReference type="EMBL" id="QAS70517.1"/>
    </source>
</evidence>
<dbReference type="GO" id="GO:0005829">
    <property type="term" value="C:cytosol"/>
    <property type="evidence" value="ECO:0007669"/>
    <property type="project" value="TreeGrafter"/>
</dbReference>
<dbReference type="InterPro" id="IPR036554">
    <property type="entry name" value="GHMP_kinase_C_sf"/>
</dbReference>
<keyword evidence="1" id="KW-0963">Cytoplasm</keyword>
<keyword evidence="4" id="KW-0460">Magnesium</keyword>
<dbReference type="PANTHER" id="PTHR43290:SF2">
    <property type="entry name" value="MEVALONATE KINASE"/>
    <property type="match status" value="1"/>
</dbReference>
<proteinExistence type="predicted"/>
<evidence type="ECO:0000256" key="2">
    <source>
        <dbReference type="ARBA" id="ARBA00022679"/>
    </source>
</evidence>
<dbReference type="RefSeq" id="WP_128686983.1">
    <property type="nucleotide sequence ID" value="NZ_CP029684.2"/>
</dbReference>
<evidence type="ECO:0000256" key="1">
    <source>
        <dbReference type="ARBA" id="ARBA00022490"/>
    </source>
</evidence>
<keyword evidence="8" id="KW-1185">Reference proteome</keyword>
<dbReference type="EMBL" id="SDWY01000001">
    <property type="protein sequence ID" value="MDN6899831.1"/>
    <property type="molecule type" value="Genomic_DNA"/>
</dbReference>
<protein>
    <submittedName>
        <fullName evidence="6">Kinase</fullName>
    </submittedName>
</protein>
<dbReference type="Proteomes" id="UP000286907">
    <property type="component" value="Chromosome"/>
</dbReference>
<dbReference type="InterPro" id="IPR013750">
    <property type="entry name" value="GHMP_kinase_C_dom"/>
</dbReference>
<dbReference type="Gene3D" id="3.30.70.890">
    <property type="entry name" value="GHMP kinase, C-terminal domain"/>
    <property type="match status" value="1"/>
</dbReference>
<dbReference type="SUPFAM" id="SSF54211">
    <property type="entry name" value="Ribosomal protein S5 domain 2-like"/>
    <property type="match status" value="1"/>
</dbReference>
<dbReference type="InterPro" id="IPR006205">
    <property type="entry name" value="Mev_gal_kin"/>
</dbReference>
<dbReference type="PANTHER" id="PTHR43290">
    <property type="entry name" value="MEVALONATE KINASE"/>
    <property type="match status" value="1"/>
</dbReference>
<evidence type="ECO:0000313" key="9">
    <source>
        <dbReference type="Proteomes" id="UP001167919"/>
    </source>
</evidence>
<evidence type="ECO:0000256" key="4">
    <source>
        <dbReference type="ARBA" id="ARBA00022842"/>
    </source>
</evidence>
<sequence>MCEFKIPGKLMLAGEYAVTVPGHLAIVFAIDRFISKKGSQLVNKKGIKYGLGSSGAYAVFKTKSQYPALLDDALFKKSLQLSRQTQIQNSGADIAASTFSGLLIYQNGHLPKSLLFPNNWQLLVGWTGTPAVTSELVKINQLSENFLAQSDLIVQNMIAAIREQNFDLFSQQLILAEKNLETLKGVLTDKLAKAIQIARQFDVAAKISGAGGGDNVIAFAQDKKIVDKIKQDWRKAGIIPLDLHVYYKK</sequence>
<reference evidence="7 8" key="1">
    <citation type="journal article" date="2019" name="Syst. Appl. Microbiol.">
        <title>Oenococcus sicerae sp. nov., isolated from French cider.</title>
        <authorList>
            <person name="Cousin F.J."/>
            <person name="Le Guellec R."/>
            <person name="Chagnot C."/>
            <person name="Goux D."/>
            <person name="Dalmasso M."/>
            <person name="Laplace J.M."/>
            <person name="Cretenet M."/>
        </authorList>
    </citation>
    <scope>NUCLEOTIDE SEQUENCE [LARGE SCALE GENOMIC DNA]</scope>
    <source>
        <strain evidence="7 8">UCMA 15228</strain>
    </source>
</reference>
<dbReference type="InterPro" id="IPR014721">
    <property type="entry name" value="Ribsml_uS5_D2-typ_fold_subgr"/>
</dbReference>
<dbReference type="AlphaFoldDB" id="A0AAJ1RD99"/>
<accession>A0AAJ1RD99</accession>
<evidence type="ECO:0000313" key="6">
    <source>
        <dbReference type="EMBL" id="MDN6899831.1"/>
    </source>
</evidence>
<dbReference type="Gene3D" id="3.30.230.10">
    <property type="match status" value="2"/>
</dbReference>
<name>A0AAJ1RD99_9LACO</name>
<dbReference type="EMBL" id="CP029684">
    <property type="protein sequence ID" value="QAS70517.1"/>
    <property type="molecule type" value="Genomic_DNA"/>
</dbReference>
<dbReference type="GO" id="GO:0004496">
    <property type="term" value="F:mevalonate kinase activity"/>
    <property type="evidence" value="ECO:0007669"/>
    <property type="project" value="InterPro"/>
</dbReference>
<keyword evidence="2" id="KW-0808">Transferase</keyword>
<dbReference type="GO" id="GO:0019287">
    <property type="term" value="P:isopentenyl diphosphate biosynthetic process, mevalonate pathway"/>
    <property type="evidence" value="ECO:0007669"/>
    <property type="project" value="TreeGrafter"/>
</dbReference>
<evidence type="ECO:0000313" key="8">
    <source>
        <dbReference type="Proteomes" id="UP000286907"/>
    </source>
</evidence>
<reference evidence="7" key="3">
    <citation type="submission" date="2020-01" db="EMBL/GenBank/DDBJ databases">
        <authorList>
            <person name="Cousin F.J."/>
            <person name="Le Guellec R."/>
            <person name="Cretenet M."/>
        </authorList>
    </citation>
    <scope>NUCLEOTIDE SEQUENCE</scope>
    <source>
        <strain evidence="7">UCMA 15228</strain>
    </source>
</reference>
<evidence type="ECO:0000256" key="3">
    <source>
        <dbReference type="ARBA" id="ARBA00022777"/>
    </source>
</evidence>
<dbReference type="Proteomes" id="UP001167919">
    <property type="component" value="Unassembled WGS sequence"/>
</dbReference>
<organism evidence="6 9">
    <name type="scientific">Oenococcus sicerae</name>
    <dbReference type="NCBI Taxonomy" id="2203724"/>
    <lineage>
        <taxon>Bacteria</taxon>
        <taxon>Bacillati</taxon>
        <taxon>Bacillota</taxon>
        <taxon>Bacilli</taxon>
        <taxon>Lactobacillales</taxon>
        <taxon>Lactobacillaceae</taxon>
        <taxon>Oenococcus</taxon>
    </lineage>
</organism>
<feature type="domain" description="GHMP kinase C-terminal" evidence="5">
    <location>
        <begin position="157"/>
        <end position="237"/>
    </location>
</feature>